<accession>M7TDL6</accession>
<proteinExistence type="predicted"/>
<reference evidence="2" key="1">
    <citation type="journal article" date="2013" name="Genome Announc.">
        <title>Draft genome sequence of the grapevine dieback fungus Eutypa lata UCR-EL1.</title>
        <authorList>
            <person name="Blanco-Ulate B."/>
            <person name="Rolshausen P.E."/>
            <person name="Cantu D."/>
        </authorList>
    </citation>
    <scope>NUCLEOTIDE SEQUENCE [LARGE SCALE GENOMIC DNA]</scope>
    <source>
        <strain evidence="2">UCR-EL1</strain>
    </source>
</reference>
<gene>
    <name evidence="1" type="ORF">UCREL1_8262</name>
</gene>
<evidence type="ECO:0000313" key="2">
    <source>
        <dbReference type="Proteomes" id="UP000012174"/>
    </source>
</evidence>
<keyword evidence="2" id="KW-1185">Reference proteome</keyword>
<dbReference type="KEGG" id="ela:UCREL1_8262"/>
<dbReference type="AlphaFoldDB" id="M7TDL6"/>
<sequence length="93" mass="10848">MDGFLDRFLYEMESNDGSRRIDICRETAIDHWKDAGDQVITSPYYLLFEQIEKKALQVNTESDRIAVSNVTFNVNHEHLRDLWKAANSIEQKG</sequence>
<name>M7TDL6_EUTLA</name>
<evidence type="ECO:0000313" key="1">
    <source>
        <dbReference type="EMBL" id="EMR64770.1"/>
    </source>
</evidence>
<dbReference type="HOGENOM" id="CLU_2399684_0_0_1"/>
<organism evidence="1 2">
    <name type="scientific">Eutypa lata (strain UCR-EL1)</name>
    <name type="common">Grapevine dieback disease fungus</name>
    <name type="synonym">Eutypa armeniacae</name>
    <dbReference type="NCBI Taxonomy" id="1287681"/>
    <lineage>
        <taxon>Eukaryota</taxon>
        <taxon>Fungi</taxon>
        <taxon>Dikarya</taxon>
        <taxon>Ascomycota</taxon>
        <taxon>Pezizomycotina</taxon>
        <taxon>Sordariomycetes</taxon>
        <taxon>Xylariomycetidae</taxon>
        <taxon>Xylariales</taxon>
        <taxon>Diatrypaceae</taxon>
        <taxon>Eutypa</taxon>
    </lineage>
</organism>
<dbReference type="EMBL" id="KB707003">
    <property type="protein sequence ID" value="EMR64770.1"/>
    <property type="molecule type" value="Genomic_DNA"/>
</dbReference>
<protein>
    <submittedName>
        <fullName evidence="1">Uncharacterized protein</fullName>
    </submittedName>
</protein>
<dbReference type="Proteomes" id="UP000012174">
    <property type="component" value="Unassembled WGS sequence"/>
</dbReference>